<dbReference type="OrthoDB" id="2641515at2759"/>
<comment type="caution">
    <text evidence="2">The sequence shown here is derived from an EMBL/GenBank/DDBJ whole genome shotgun (WGS) entry which is preliminary data.</text>
</comment>
<dbReference type="Proteomes" id="UP000714275">
    <property type="component" value="Unassembled WGS sequence"/>
</dbReference>
<keyword evidence="3" id="KW-1185">Reference proteome</keyword>
<evidence type="ECO:0000313" key="3">
    <source>
        <dbReference type="Proteomes" id="UP000714275"/>
    </source>
</evidence>
<feature type="compositionally biased region" description="Low complexity" evidence="1">
    <location>
        <begin position="50"/>
        <end position="63"/>
    </location>
</feature>
<evidence type="ECO:0000256" key="1">
    <source>
        <dbReference type="SAM" id="MobiDB-lite"/>
    </source>
</evidence>
<name>A0A9P6ZR77_9AGAM</name>
<proteinExistence type="predicted"/>
<protein>
    <submittedName>
        <fullName evidence="2">Uncharacterized protein</fullName>
    </submittedName>
</protein>
<gene>
    <name evidence="2" type="ORF">EV702DRAFT_1047329</name>
</gene>
<dbReference type="EMBL" id="JABBWD010000038">
    <property type="protein sequence ID" value="KAG1774777.1"/>
    <property type="molecule type" value="Genomic_DNA"/>
</dbReference>
<organism evidence="2 3">
    <name type="scientific">Suillus placidus</name>
    <dbReference type="NCBI Taxonomy" id="48579"/>
    <lineage>
        <taxon>Eukaryota</taxon>
        <taxon>Fungi</taxon>
        <taxon>Dikarya</taxon>
        <taxon>Basidiomycota</taxon>
        <taxon>Agaricomycotina</taxon>
        <taxon>Agaricomycetes</taxon>
        <taxon>Agaricomycetidae</taxon>
        <taxon>Boletales</taxon>
        <taxon>Suillineae</taxon>
        <taxon>Suillaceae</taxon>
        <taxon>Suillus</taxon>
    </lineage>
</organism>
<dbReference type="AlphaFoldDB" id="A0A9P6ZR77"/>
<accession>A0A9P6ZR77</accession>
<reference evidence="2" key="1">
    <citation type="journal article" date="2020" name="New Phytol.">
        <title>Comparative genomics reveals dynamic genome evolution in host specialist ectomycorrhizal fungi.</title>
        <authorList>
            <person name="Lofgren L.A."/>
            <person name="Nguyen N.H."/>
            <person name="Vilgalys R."/>
            <person name="Ruytinx J."/>
            <person name="Liao H.L."/>
            <person name="Branco S."/>
            <person name="Kuo A."/>
            <person name="LaButti K."/>
            <person name="Lipzen A."/>
            <person name="Andreopoulos W."/>
            <person name="Pangilinan J."/>
            <person name="Riley R."/>
            <person name="Hundley H."/>
            <person name="Na H."/>
            <person name="Barry K."/>
            <person name="Grigoriev I.V."/>
            <person name="Stajich J.E."/>
            <person name="Kennedy P.G."/>
        </authorList>
    </citation>
    <scope>NUCLEOTIDE SEQUENCE</scope>
    <source>
        <strain evidence="2">DOB743</strain>
    </source>
</reference>
<sequence length="248" mass="27027">MHGKIRTSQTGYNKSNVCPLNKPLLVTSIMSRSPSNSDWSSFNKPRQLGSSSTLTSVAPSSSPISLNPKSTTHIATVPASQAEMGSSVATIQRNLCALFQGGGPDEDCDIPTKRFKILKTTWNCTQSNSDGANYLNERMLELSRITRQAIAARMRYQRIHSHELDLMKSILKDETILSQQDIHSLDLQIGSLRHMLHAGGVTVIGNKGCKLDPDNHEQAWCESSDDDSLVFASDGSHSVCGSGHTSDK</sequence>
<feature type="region of interest" description="Disordered" evidence="1">
    <location>
        <begin position="50"/>
        <end position="69"/>
    </location>
</feature>
<evidence type="ECO:0000313" key="2">
    <source>
        <dbReference type="EMBL" id="KAG1774777.1"/>
    </source>
</evidence>